<keyword evidence="1 3" id="KW-0238">DNA-binding</keyword>
<evidence type="ECO:0000313" key="3">
    <source>
        <dbReference type="EMBL" id="BAH77864.1"/>
    </source>
</evidence>
<evidence type="ECO:0000313" key="4">
    <source>
        <dbReference type="Proteomes" id="UP000009071"/>
    </source>
</evidence>
<dbReference type="SUPFAM" id="SSF47413">
    <property type="entry name" value="lambda repressor-like DNA-binding domains"/>
    <property type="match status" value="1"/>
</dbReference>
<accession>C4XQY4</accession>
<dbReference type="RefSeq" id="WP_015862982.1">
    <property type="nucleotide sequence ID" value="NC_012796.1"/>
</dbReference>
<keyword evidence="4" id="KW-1185">Reference proteome</keyword>
<dbReference type="AlphaFoldDB" id="C4XQY4"/>
<dbReference type="NCBIfam" id="TIGR02607">
    <property type="entry name" value="antidote_HigA"/>
    <property type="match status" value="1"/>
</dbReference>
<dbReference type="PROSITE" id="PS50943">
    <property type="entry name" value="HTH_CROC1"/>
    <property type="match status" value="1"/>
</dbReference>
<organism evidence="3 4">
    <name type="scientific">Solidesulfovibrio magneticus (strain ATCC 700980 / DSM 13731 / RS-1)</name>
    <name type="common">Desulfovibrio magneticus</name>
    <dbReference type="NCBI Taxonomy" id="573370"/>
    <lineage>
        <taxon>Bacteria</taxon>
        <taxon>Pseudomonadati</taxon>
        <taxon>Thermodesulfobacteriota</taxon>
        <taxon>Desulfovibrionia</taxon>
        <taxon>Desulfovibrionales</taxon>
        <taxon>Desulfovibrionaceae</taxon>
        <taxon>Solidesulfovibrio</taxon>
    </lineage>
</organism>
<evidence type="ECO:0000256" key="1">
    <source>
        <dbReference type="ARBA" id="ARBA00023125"/>
    </source>
</evidence>
<dbReference type="OrthoDB" id="9798100at2"/>
<proteinExistence type="predicted"/>
<feature type="domain" description="HTH cro/C1-type" evidence="2">
    <location>
        <begin position="14"/>
        <end position="69"/>
    </location>
</feature>
<reference evidence="3 4" key="1">
    <citation type="journal article" date="2009" name="Genome Res.">
        <title>Whole genome sequence of Desulfovibrio magneticus strain RS-1 revealed common gene clusters in magnetotactic bacteria.</title>
        <authorList>
            <person name="Nakazawa H."/>
            <person name="Arakaki A."/>
            <person name="Narita-Yamada S."/>
            <person name="Yashiro I."/>
            <person name="Jinno K."/>
            <person name="Aoki N."/>
            <person name="Tsuruyama A."/>
            <person name="Okamura Y."/>
            <person name="Tanikawa S."/>
            <person name="Fujita N."/>
            <person name="Takeyama H."/>
            <person name="Matsunaga T."/>
        </authorList>
    </citation>
    <scope>NUCLEOTIDE SEQUENCE [LARGE SCALE GENOMIC DNA]</scope>
    <source>
        <strain evidence="4">ATCC 700980 / DSM 13731 / RS-1</strain>
    </source>
</reference>
<sequence>MTIMFDPPHPGEIIREQCLAPLNLSVTEAAKGLGVSRKALSELLNGHSGVSSEMAIRLSKAFGSSPEAWLRLQMQYDLAKVAHRADSIQVTRFRGQTQA</sequence>
<dbReference type="KEGG" id="dma:DMR_43730"/>
<evidence type="ECO:0000259" key="2">
    <source>
        <dbReference type="PROSITE" id="PS50943"/>
    </source>
</evidence>
<dbReference type="STRING" id="573370.DMR_43730"/>
<protein>
    <submittedName>
        <fullName evidence="3">Xre family DNA-binding protein</fullName>
    </submittedName>
</protein>
<dbReference type="GO" id="GO:0003677">
    <property type="term" value="F:DNA binding"/>
    <property type="evidence" value="ECO:0007669"/>
    <property type="project" value="UniProtKB-KW"/>
</dbReference>
<dbReference type="Gene3D" id="1.10.260.40">
    <property type="entry name" value="lambda repressor-like DNA-binding domains"/>
    <property type="match status" value="1"/>
</dbReference>
<dbReference type="CDD" id="cd00093">
    <property type="entry name" value="HTH_XRE"/>
    <property type="match status" value="1"/>
</dbReference>
<dbReference type="Proteomes" id="UP000009071">
    <property type="component" value="Chromosome"/>
</dbReference>
<name>C4XQY4_SOLM1</name>
<gene>
    <name evidence="3" type="ordered locus">DMR_43730</name>
</gene>
<dbReference type="SMART" id="SM00530">
    <property type="entry name" value="HTH_XRE"/>
    <property type="match status" value="1"/>
</dbReference>
<dbReference type="InterPro" id="IPR001387">
    <property type="entry name" value="Cro/C1-type_HTH"/>
</dbReference>
<dbReference type="PANTHER" id="PTHR36924">
    <property type="entry name" value="ANTITOXIN HIGA-1"/>
    <property type="match status" value="1"/>
</dbReference>
<dbReference type="EMBL" id="AP010904">
    <property type="protein sequence ID" value="BAH77864.1"/>
    <property type="molecule type" value="Genomic_DNA"/>
</dbReference>
<dbReference type="eggNOG" id="COG3093">
    <property type="taxonomic scope" value="Bacteria"/>
</dbReference>
<dbReference type="Pfam" id="PF01381">
    <property type="entry name" value="HTH_3"/>
    <property type="match status" value="1"/>
</dbReference>
<dbReference type="InterPro" id="IPR013430">
    <property type="entry name" value="Toxin_antidote_HigA"/>
</dbReference>
<dbReference type="HOGENOM" id="CLU_140230_2_1_7"/>
<dbReference type="PANTHER" id="PTHR36924:SF1">
    <property type="entry name" value="ANTITOXIN HIGA-1"/>
    <property type="match status" value="1"/>
</dbReference>
<dbReference type="InterPro" id="IPR010982">
    <property type="entry name" value="Lambda_DNA-bd_dom_sf"/>
</dbReference>